<evidence type="ECO:0000256" key="1">
    <source>
        <dbReference type="SAM" id="Phobius"/>
    </source>
</evidence>
<reference evidence="3" key="1">
    <citation type="journal article" date="2017" name="Nat. Microbiol.">
        <title>Global analysis of biosynthetic gene clusters reveals vast potential of secondary metabolite production in Penicillium species.</title>
        <authorList>
            <person name="Nielsen J.C."/>
            <person name="Grijseels S."/>
            <person name="Prigent S."/>
            <person name="Ji B."/>
            <person name="Dainat J."/>
            <person name="Nielsen K.F."/>
            <person name="Frisvad J.C."/>
            <person name="Workman M."/>
            <person name="Nielsen J."/>
        </authorList>
    </citation>
    <scope>NUCLEOTIDE SEQUENCE [LARGE SCALE GENOMIC DNA]</scope>
    <source>
        <strain evidence="3">IBT 31811</strain>
    </source>
</reference>
<keyword evidence="1" id="KW-0812">Transmembrane</keyword>
<comment type="caution">
    <text evidence="2">The sequence shown here is derived from an EMBL/GenBank/DDBJ whole genome shotgun (WGS) entry which is preliminary data.</text>
</comment>
<dbReference type="AlphaFoldDB" id="A0A1V6Q0B7"/>
<keyword evidence="1" id="KW-0472">Membrane</keyword>
<sequence>MCMSVIAEPLCGSSNKTSVRIKLAALKNAIGKVCSSLNDLNLGLQQSEFYTDLVLFVLVWVAFYIPSSALVDSHARFKAHQGSLRQIYAFHILSVYGRISTGDQNGGFIPWKYFG</sequence>
<organism evidence="2 3">
    <name type="scientific">Penicillium antarcticum</name>
    <dbReference type="NCBI Taxonomy" id="416450"/>
    <lineage>
        <taxon>Eukaryota</taxon>
        <taxon>Fungi</taxon>
        <taxon>Dikarya</taxon>
        <taxon>Ascomycota</taxon>
        <taxon>Pezizomycotina</taxon>
        <taxon>Eurotiomycetes</taxon>
        <taxon>Eurotiomycetidae</taxon>
        <taxon>Eurotiales</taxon>
        <taxon>Aspergillaceae</taxon>
        <taxon>Penicillium</taxon>
    </lineage>
</organism>
<keyword evidence="3" id="KW-1185">Reference proteome</keyword>
<gene>
    <name evidence="2" type="ORF">PENANT_c021G02759</name>
</gene>
<name>A0A1V6Q0B7_9EURO</name>
<protein>
    <submittedName>
        <fullName evidence="2">Uncharacterized protein</fullName>
    </submittedName>
</protein>
<evidence type="ECO:0000313" key="2">
    <source>
        <dbReference type="EMBL" id="OQD82487.1"/>
    </source>
</evidence>
<dbReference type="EMBL" id="MDYN01000021">
    <property type="protein sequence ID" value="OQD82487.1"/>
    <property type="molecule type" value="Genomic_DNA"/>
</dbReference>
<accession>A0A1V6Q0B7</accession>
<proteinExistence type="predicted"/>
<evidence type="ECO:0000313" key="3">
    <source>
        <dbReference type="Proteomes" id="UP000191672"/>
    </source>
</evidence>
<keyword evidence="1" id="KW-1133">Transmembrane helix</keyword>
<dbReference type="Proteomes" id="UP000191672">
    <property type="component" value="Unassembled WGS sequence"/>
</dbReference>
<feature type="transmembrane region" description="Helical" evidence="1">
    <location>
        <begin position="49"/>
        <end position="71"/>
    </location>
</feature>